<organism evidence="2 3">
    <name type="scientific">Dactylosporangium siamense</name>
    <dbReference type="NCBI Taxonomy" id="685454"/>
    <lineage>
        <taxon>Bacteria</taxon>
        <taxon>Bacillati</taxon>
        <taxon>Actinomycetota</taxon>
        <taxon>Actinomycetes</taxon>
        <taxon>Micromonosporales</taxon>
        <taxon>Micromonosporaceae</taxon>
        <taxon>Dactylosporangium</taxon>
    </lineage>
</organism>
<protein>
    <submittedName>
        <fullName evidence="2">Uncharacterized protein</fullName>
    </submittedName>
</protein>
<comment type="caution">
    <text evidence="2">The sequence shown here is derived from an EMBL/GenBank/DDBJ whole genome shotgun (WGS) entry which is preliminary data.</text>
</comment>
<evidence type="ECO:0000313" key="2">
    <source>
        <dbReference type="EMBL" id="GIG42996.1"/>
    </source>
</evidence>
<accession>A0A919PGV3</accession>
<gene>
    <name evidence="2" type="ORF">Dsi01nite_010370</name>
</gene>
<dbReference type="Proteomes" id="UP000660611">
    <property type="component" value="Unassembled WGS sequence"/>
</dbReference>
<evidence type="ECO:0000256" key="1">
    <source>
        <dbReference type="SAM" id="MobiDB-lite"/>
    </source>
</evidence>
<proteinExistence type="predicted"/>
<reference evidence="2" key="1">
    <citation type="submission" date="2021-01" db="EMBL/GenBank/DDBJ databases">
        <title>Whole genome shotgun sequence of Dactylosporangium siamense NBRC 106093.</title>
        <authorList>
            <person name="Komaki H."/>
            <person name="Tamura T."/>
        </authorList>
    </citation>
    <scope>NUCLEOTIDE SEQUENCE</scope>
    <source>
        <strain evidence="2">NBRC 106093</strain>
    </source>
</reference>
<keyword evidence="3" id="KW-1185">Reference proteome</keyword>
<sequence>MAERLRESGYTVTKNTEPTEKTPGNLVSKSVTRVEFAGSEEDGTR</sequence>
<dbReference type="EMBL" id="BONQ01000018">
    <property type="protein sequence ID" value="GIG42996.1"/>
    <property type="molecule type" value="Genomic_DNA"/>
</dbReference>
<dbReference type="AlphaFoldDB" id="A0A919PGV3"/>
<evidence type="ECO:0000313" key="3">
    <source>
        <dbReference type="Proteomes" id="UP000660611"/>
    </source>
</evidence>
<name>A0A919PGV3_9ACTN</name>
<feature type="region of interest" description="Disordered" evidence="1">
    <location>
        <begin position="1"/>
        <end position="25"/>
    </location>
</feature>